<dbReference type="PANTHER" id="PTHR10937">
    <property type="entry name" value="GLUCOSAMINE--FRUCTOSE-6-PHOSPHATE AMINOTRANSFERASE, ISOMERIZING"/>
    <property type="match status" value="1"/>
</dbReference>
<protein>
    <recommendedName>
        <fullName evidence="3">Glutamine--fructose-6-phosphate aminotransferase [isomerizing]</fullName>
        <ecNumber evidence="2">2.6.1.16</ecNumber>
    </recommendedName>
</protein>
<evidence type="ECO:0000313" key="4">
    <source>
        <dbReference type="EMBL" id="EKD44252.1"/>
    </source>
</evidence>
<accession>K1Z3Z8</accession>
<dbReference type="PANTHER" id="PTHR10937:SF0">
    <property type="entry name" value="GLUTAMINE--FRUCTOSE-6-PHOSPHATE TRANSAMINASE (ISOMERIZING)"/>
    <property type="match status" value="1"/>
</dbReference>
<evidence type="ECO:0000256" key="1">
    <source>
        <dbReference type="ARBA" id="ARBA00001031"/>
    </source>
</evidence>
<dbReference type="GO" id="GO:0006047">
    <property type="term" value="P:UDP-N-acetylglucosamine metabolic process"/>
    <property type="evidence" value="ECO:0007669"/>
    <property type="project" value="TreeGrafter"/>
</dbReference>
<comment type="catalytic activity">
    <reaction evidence="1">
        <text>D-fructose 6-phosphate + L-glutamine = D-glucosamine 6-phosphate + L-glutamate</text>
        <dbReference type="Rhea" id="RHEA:13237"/>
        <dbReference type="ChEBI" id="CHEBI:29985"/>
        <dbReference type="ChEBI" id="CHEBI:58359"/>
        <dbReference type="ChEBI" id="CHEBI:58725"/>
        <dbReference type="ChEBI" id="CHEBI:61527"/>
        <dbReference type="EC" id="2.6.1.16"/>
    </reaction>
</comment>
<evidence type="ECO:0000256" key="2">
    <source>
        <dbReference type="ARBA" id="ARBA00012916"/>
    </source>
</evidence>
<organism evidence="4">
    <name type="scientific">uncultured bacterium</name>
    <name type="common">gcode 4</name>
    <dbReference type="NCBI Taxonomy" id="1234023"/>
    <lineage>
        <taxon>Bacteria</taxon>
        <taxon>environmental samples</taxon>
    </lineage>
</organism>
<evidence type="ECO:0000256" key="3">
    <source>
        <dbReference type="ARBA" id="ARBA00016090"/>
    </source>
</evidence>
<dbReference type="GO" id="GO:0006002">
    <property type="term" value="P:fructose 6-phosphate metabolic process"/>
    <property type="evidence" value="ECO:0007669"/>
    <property type="project" value="TreeGrafter"/>
</dbReference>
<comment type="caution">
    <text evidence="4">The sequence shown here is derived from an EMBL/GenBank/DDBJ whole genome shotgun (WGS) entry which is preliminary data.</text>
</comment>
<feature type="non-terminal residue" evidence="4">
    <location>
        <position position="1"/>
    </location>
</feature>
<name>K1Z3Z8_9BACT</name>
<dbReference type="GO" id="GO:0097367">
    <property type="term" value="F:carbohydrate derivative binding"/>
    <property type="evidence" value="ECO:0007669"/>
    <property type="project" value="InterPro"/>
</dbReference>
<dbReference type="GO" id="GO:0006487">
    <property type="term" value="P:protein N-linked glycosylation"/>
    <property type="evidence" value="ECO:0007669"/>
    <property type="project" value="TreeGrafter"/>
</dbReference>
<sequence>KNLSSVQEVKARDGKILVISDKPTDSATWNVLIPETLQELHPFLTAIAGQIVAYHTADLLGRNIDKPRNLAKSVTVK</sequence>
<dbReference type="Gene3D" id="3.40.50.10490">
    <property type="entry name" value="Glucose-6-phosphate isomerase like protein, domain 1"/>
    <property type="match status" value="1"/>
</dbReference>
<dbReference type="EMBL" id="AMFJ01028926">
    <property type="protein sequence ID" value="EKD44252.1"/>
    <property type="molecule type" value="Genomic_DNA"/>
</dbReference>
<dbReference type="InterPro" id="IPR046348">
    <property type="entry name" value="SIS_dom_sf"/>
</dbReference>
<proteinExistence type="predicted"/>
<dbReference type="GO" id="GO:0004360">
    <property type="term" value="F:glutamine-fructose-6-phosphate transaminase (isomerizing) activity"/>
    <property type="evidence" value="ECO:0007669"/>
    <property type="project" value="UniProtKB-EC"/>
</dbReference>
<reference evidence="4" key="1">
    <citation type="journal article" date="2012" name="Science">
        <title>Fermentation, hydrogen, and sulfur metabolism in multiple uncultivated bacterial phyla.</title>
        <authorList>
            <person name="Wrighton K.C."/>
            <person name="Thomas B.C."/>
            <person name="Sharon I."/>
            <person name="Miller C.S."/>
            <person name="Castelle C.J."/>
            <person name="VerBerkmoes N.C."/>
            <person name="Wilkins M.J."/>
            <person name="Hettich R.L."/>
            <person name="Lipton M.S."/>
            <person name="Williams K.H."/>
            <person name="Long P.E."/>
            <person name="Banfield J.F."/>
        </authorList>
    </citation>
    <scope>NUCLEOTIDE SEQUENCE [LARGE SCALE GENOMIC DNA]</scope>
</reference>
<dbReference type="EC" id="2.6.1.16" evidence="2"/>
<gene>
    <name evidence="4" type="ORF">ACD_71C00195G0001</name>
</gene>
<dbReference type="SUPFAM" id="SSF53697">
    <property type="entry name" value="SIS domain"/>
    <property type="match status" value="1"/>
</dbReference>
<dbReference type="AlphaFoldDB" id="K1Z3Z8"/>